<organism evidence="1 2">
    <name type="scientific">Sordaria brevicollis</name>
    <dbReference type="NCBI Taxonomy" id="83679"/>
    <lineage>
        <taxon>Eukaryota</taxon>
        <taxon>Fungi</taxon>
        <taxon>Dikarya</taxon>
        <taxon>Ascomycota</taxon>
        <taxon>Pezizomycotina</taxon>
        <taxon>Sordariomycetes</taxon>
        <taxon>Sordariomycetidae</taxon>
        <taxon>Sordariales</taxon>
        <taxon>Sordariaceae</taxon>
        <taxon>Sordaria</taxon>
    </lineage>
</organism>
<protein>
    <submittedName>
        <fullName evidence="1">Uncharacterized protein</fullName>
    </submittedName>
</protein>
<dbReference type="AlphaFoldDB" id="A0AAE0PF68"/>
<gene>
    <name evidence="1" type="ORF">B0T20DRAFT_412263</name>
</gene>
<dbReference type="Proteomes" id="UP001281003">
    <property type="component" value="Unassembled WGS sequence"/>
</dbReference>
<comment type="caution">
    <text evidence="1">The sequence shown here is derived from an EMBL/GenBank/DDBJ whole genome shotgun (WGS) entry which is preliminary data.</text>
</comment>
<accession>A0AAE0PF68</accession>
<keyword evidence="2" id="KW-1185">Reference proteome</keyword>
<reference evidence="1" key="1">
    <citation type="journal article" date="2023" name="Mol. Phylogenet. Evol.">
        <title>Genome-scale phylogeny and comparative genomics of the fungal order Sordariales.</title>
        <authorList>
            <person name="Hensen N."/>
            <person name="Bonometti L."/>
            <person name="Westerberg I."/>
            <person name="Brannstrom I.O."/>
            <person name="Guillou S."/>
            <person name="Cros-Aarteil S."/>
            <person name="Calhoun S."/>
            <person name="Haridas S."/>
            <person name="Kuo A."/>
            <person name="Mondo S."/>
            <person name="Pangilinan J."/>
            <person name="Riley R."/>
            <person name="LaButti K."/>
            <person name="Andreopoulos B."/>
            <person name="Lipzen A."/>
            <person name="Chen C."/>
            <person name="Yan M."/>
            <person name="Daum C."/>
            <person name="Ng V."/>
            <person name="Clum A."/>
            <person name="Steindorff A."/>
            <person name="Ohm R.A."/>
            <person name="Martin F."/>
            <person name="Silar P."/>
            <person name="Natvig D.O."/>
            <person name="Lalanne C."/>
            <person name="Gautier V."/>
            <person name="Ament-Velasquez S.L."/>
            <person name="Kruys A."/>
            <person name="Hutchinson M.I."/>
            <person name="Powell A.J."/>
            <person name="Barry K."/>
            <person name="Miller A.N."/>
            <person name="Grigoriev I.V."/>
            <person name="Debuchy R."/>
            <person name="Gladieux P."/>
            <person name="Hiltunen Thoren M."/>
            <person name="Johannesson H."/>
        </authorList>
    </citation>
    <scope>NUCLEOTIDE SEQUENCE</scope>
    <source>
        <strain evidence="1">FGSC 1904</strain>
    </source>
</reference>
<name>A0AAE0PF68_SORBR</name>
<sequence>MRSTRKCQPFIEGFSKEQETLFRKRTQANNDTEKWRDMWMILFPEDRPESILSPCQRF</sequence>
<dbReference type="EMBL" id="JAUTDP010000006">
    <property type="protein sequence ID" value="KAK3398896.1"/>
    <property type="molecule type" value="Genomic_DNA"/>
</dbReference>
<reference evidence="1" key="2">
    <citation type="submission" date="2023-07" db="EMBL/GenBank/DDBJ databases">
        <authorList>
            <consortium name="Lawrence Berkeley National Laboratory"/>
            <person name="Haridas S."/>
            <person name="Hensen N."/>
            <person name="Bonometti L."/>
            <person name="Westerberg I."/>
            <person name="Brannstrom I.O."/>
            <person name="Guillou S."/>
            <person name="Cros-Aarteil S."/>
            <person name="Calhoun S."/>
            <person name="Kuo A."/>
            <person name="Mondo S."/>
            <person name="Pangilinan J."/>
            <person name="Riley R."/>
            <person name="LaButti K."/>
            <person name="Andreopoulos B."/>
            <person name="Lipzen A."/>
            <person name="Chen C."/>
            <person name="Yanf M."/>
            <person name="Daum C."/>
            <person name="Ng V."/>
            <person name="Clum A."/>
            <person name="Steindorff A."/>
            <person name="Ohm R."/>
            <person name="Martin F."/>
            <person name="Silar P."/>
            <person name="Natvig D."/>
            <person name="Lalanne C."/>
            <person name="Gautier V."/>
            <person name="Ament-velasquez S.L."/>
            <person name="Kruys A."/>
            <person name="Hutchinson M.I."/>
            <person name="Powell A.J."/>
            <person name="Barry K."/>
            <person name="Miller A.N."/>
            <person name="Grigoriev I.V."/>
            <person name="Debuchy R."/>
            <person name="Gladieux P."/>
            <person name="Thoren M.H."/>
            <person name="Johannesson H."/>
        </authorList>
    </citation>
    <scope>NUCLEOTIDE SEQUENCE</scope>
    <source>
        <strain evidence="1">FGSC 1904</strain>
    </source>
</reference>
<evidence type="ECO:0000313" key="2">
    <source>
        <dbReference type="Proteomes" id="UP001281003"/>
    </source>
</evidence>
<proteinExistence type="predicted"/>
<evidence type="ECO:0000313" key="1">
    <source>
        <dbReference type="EMBL" id="KAK3398896.1"/>
    </source>
</evidence>